<dbReference type="AlphaFoldDB" id="A0AAP0CPH0"/>
<dbReference type="Gene3D" id="3.30.420.40">
    <property type="match status" value="2"/>
</dbReference>
<evidence type="ECO:0000256" key="1">
    <source>
        <dbReference type="ARBA" id="ARBA00007381"/>
    </source>
</evidence>
<evidence type="ECO:0008006" key="7">
    <source>
        <dbReference type="Google" id="ProtNLM"/>
    </source>
</evidence>
<dbReference type="FunFam" id="3.90.640.10:FF:000002">
    <property type="entry name" value="Heat shock 70 kDa"/>
    <property type="match status" value="1"/>
</dbReference>
<dbReference type="InterPro" id="IPR013126">
    <property type="entry name" value="Hsp_70_fam"/>
</dbReference>
<sequence>MNGKGELEGKRGAKGVAPAIGIDLGTTYSCVGFWQHGQVEIIPNDLGNRTTPSCVAFTDVERLIGEGAKNQVAMNPTSTIFDAKRLIGKRFDDATVQNDMKLWPFKVINGTSDIPKIVVTYKGEQKQFTAEEISSMILAKMKDVAEAFLGKLVEDAVITVPAYFNDSQRQATKDAGYVAGLNVLQIINEPTAAAIAYGLDMTNDITCETNVLIFDLGGGTFDVSIVTIDGDGKIQVKAVAGDTHLGGQDFDNKMVEYFINDFNRKHKCVIKENKKAIGRLRVACEKAKRGLSSTIETTIEIDGLHMGIDFSTRITRAKFENLNADLFNKCIGTVENCLRDAKMDKNSIDEVVLVGGSTRIPKVQELLQEFFNGKELSKRIHADEAVAYGASILAAKLRGETTQKVKNLVFLDVTPLSLGVELFDDTMSVLIPRNSTIPIRKSDNYHTIEDNQRAINFPVYQGERIRAKDNNWLGRFEVEVPLAPRGKSTVNVVFEIDANGILSCSGEEVTTGLKRKMIVTNDKGRLSNDEIDKMVKEAERYRLEDQEYKKKMCARNALEEYIYDVESKIKTIEKRSKKKIAKDDLQKIESAIANASQFLNIRDLVGVNEYEMMLNQLETLCVSIISQNV</sequence>
<dbReference type="GO" id="GO:0140662">
    <property type="term" value="F:ATP-dependent protein folding chaperone"/>
    <property type="evidence" value="ECO:0007669"/>
    <property type="project" value="InterPro"/>
</dbReference>
<organism evidence="5 6">
    <name type="scientific">Deinandra increscens subsp. villosa</name>
    <dbReference type="NCBI Taxonomy" id="3103831"/>
    <lineage>
        <taxon>Eukaryota</taxon>
        <taxon>Viridiplantae</taxon>
        <taxon>Streptophyta</taxon>
        <taxon>Embryophyta</taxon>
        <taxon>Tracheophyta</taxon>
        <taxon>Spermatophyta</taxon>
        <taxon>Magnoliopsida</taxon>
        <taxon>eudicotyledons</taxon>
        <taxon>Gunneridae</taxon>
        <taxon>Pentapetalae</taxon>
        <taxon>asterids</taxon>
        <taxon>campanulids</taxon>
        <taxon>Asterales</taxon>
        <taxon>Asteraceae</taxon>
        <taxon>Asteroideae</taxon>
        <taxon>Heliantheae alliance</taxon>
        <taxon>Madieae</taxon>
        <taxon>Madiinae</taxon>
        <taxon>Deinandra</taxon>
    </lineage>
</organism>
<dbReference type="PROSITE" id="PS01036">
    <property type="entry name" value="HSP70_3"/>
    <property type="match status" value="1"/>
</dbReference>
<dbReference type="InterPro" id="IPR029048">
    <property type="entry name" value="HSP70_C_sf"/>
</dbReference>
<dbReference type="PROSITE" id="PS00297">
    <property type="entry name" value="HSP70_1"/>
    <property type="match status" value="1"/>
</dbReference>
<protein>
    <recommendedName>
        <fullName evidence="7">Heat shock protein 70</fullName>
    </recommendedName>
</protein>
<dbReference type="SUPFAM" id="SSF100920">
    <property type="entry name" value="Heat shock protein 70kD (HSP70), peptide-binding domain"/>
    <property type="match status" value="1"/>
</dbReference>
<dbReference type="Proteomes" id="UP001408789">
    <property type="component" value="Unassembled WGS sequence"/>
</dbReference>
<evidence type="ECO:0000313" key="6">
    <source>
        <dbReference type="Proteomes" id="UP001408789"/>
    </source>
</evidence>
<dbReference type="Gene3D" id="2.60.34.10">
    <property type="entry name" value="Substrate Binding Domain Of DNAk, Chain A, domain 1"/>
    <property type="match status" value="1"/>
</dbReference>
<dbReference type="InterPro" id="IPR029047">
    <property type="entry name" value="HSP70_peptide-bd_sf"/>
</dbReference>
<dbReference type="Gene3D" id="3.30.30.30">
    <property type="match status" value="1"/>
</dbReference>
<dbReference type="PRINTS" id="PR00301">
    <property type="entry name" value="HEATSHOCK70"/>
</dbReference>
<dbReference type="EMBL" id="JBCNJP010000023">
    <property type="protein sequence ID" value="KAK9057875.1"/>
    <property type="molecule type" value="Genomic_DNA"/>
</dbReference>
<evidence type="ECO:0000256" key="2">
    <source>
        <dbReference type="ARBA" id="ARBA00022741"/>
    </source>
</evidence>
<dbReference type="FunFam" id="3.30.30.30:FF:000001">
    <property type="entry name" value="heat shock 70 kDa protein-like"/>
    <property type="match status" value="1"/>
</dbReference>
<dbReference type="GO" id="GO:0005524">
    <property type="term" value="F:ATP binding"/>
    <property type="evidence" value="ECO:0007669"/>
    <property type="project" value="UniProtKB-KW"/>
</dbReference>
<gene>
    <name evidence="5" type="ORF">SSX86_022714</name>
</gene>
<evidence type="ECO:0000313" key="5">
    <source>
        <dbReference type="EMBL" id="KAK9057875.1"/>
    </source>
</evidence>
<dbReference type="InterPro" id="IPR018181">
    <property type="entry name" value="Heat_shock_70_CS"/>
</dbReference>
<proteinExistence type="inferred from homology"/>
<dbReference type="FunFam" id="3.30.420.40:FF:000026">
    <property type="entry name" value="Heat shock protein 70"/>
    <property type="match status" value="1"/>
</dbReference>
<keyword evidence="2 4" id="KW-0547">Nucleotide-binding</keyword>
<comment type="caution">
    <text evidence="5">The sequence shown here is derived from an EMBL/GenBank/DDBJ whole genome shotgun (WGS) entry which is preliminary data.</text>
</comment>
<reference evidence="5 6" key="1">
    <citation type="submission" date="2024-04" db="EMBL/GenBank/DDBJ databases">
        <title>The reference genome of an endangered Asteraceae, Deinandra increscens subsp. villosa, native to the Central Coast of California.</title>
        <authorList>
            <person name="Guilliams M."/>
            <person name="Hasenstab-Lehman K."/>
            <person name="Meyer R."/>
            <person name="Mcevoy S."/>
        </authorList>
    </citation>
    <scope>NUCLEOTIDE SEQUENCE [LARGE SCALE GENOMIC DNA]</scope>
    <source>
        <tissue evidence="5">Leaf</tissue>
    </source>
</reference>
<comment type="similarity">
    <text evidence="1 4">Belongs to the heat shock protein 70 family.</text>
</comment>
<evidence type="ECO:0000256" key="4">
    <source>
        <dbReference type="RuleBase" id="RU003322"/>
    </source>
</evidence>
<dbReference type="SUPFAM" id="SSF53067">
    <property type="entry name" value="Actin-like ATPase domain"/>
    <property type="match status" value="2"/>
</dbReference>
<dbReference type="InterPro" id="IPR043129">
    <property type="entry name" value="ATPase_NBD"/>
</dbReference>
<name>A0AAP0CPH0_9ASTR</name>
<keyword evidence="3 4" id="KW-0067">ATP-binding</keyword>
<dbReference type="SUPFAM" id="SSF100934">
    <property type="entry name" value="Heat shock protein 70kD (HSP70), C-terminal subdomain"/>
    <property type="match status" value="1"/>
</dbReference>
<accession>A0AAP0CPH0</accession>
<evidence type="ECO:0000256" key="3">
    <source>
        <dbReference type="ARBA" id="ARBA00022840"/>
    </source>
</evidence>
<dbReference type="PROSITE" id="PS00329">
    <property type="entry name" value="HSP70_2"/>
    <property type="match status" value="1"/>
</dbReference>
<dbReference type="PANTHER" id="PTHR19375">
    <property type="entry name" value="HEAT SHOCK PROTEIN 70KDA"/>
    <property type="match status" value="1"/>
</dbReference>
<dbReference type="Gene3D" id="1.20.1270.10">
    <property type="match status" value="1"/>
</dbReference>
<dbReference type="Gene3D" id="3.90.640.10">
    <property type="entry name" value="Actin, Chain A, domain 4"/>
    <property type="match status" value="1"/>
</dbReference>
<keyword evidence="6" id="KW-1185">Reference proteome</keyword>
<dbReference type="Pfam" id="PF00012">
    <property type="entry name" value="HSP70"/>
    <property type="match status" value="1"/>
</dbReference>
<dbReference type="FunFam" id="2.60.34.10:FF:000012">
    <property type="entry name" value="Heat shock 70 kDa protein"/>
    <property type="match status" value="1"/>
</dbReference>